<dbReference type="AlphaFoldDB" id="A0A931A5F3"/>
<dbReference type="Proteomes" id="UP000605361">
    <property type="component" value="Unassembled WGS sequence"/>
</dbReference>
<sequence length="138" mass="14724">MDTHAFEVKGSVVGAGPVRRFGAYYAGSRGPATGIPDSLQEPGERTSAMYPENMSHIIADLLGPTPAGQELLGRELEHFAPDEAATSVNEAAVVIRPVPRTLDPFCPVDAIVGDRSPKRHMSTYRTTRVSSTTSCLAI</sequence>
<dbReference type="EMBL" id="JADOGI010000014">
    <property type="protein sequence ID" value="MBF8185473.1"/>
    <property type="molecule type" value="Genomic_DNA"/>
</dbReference>
<evidence type="ECO:0000313" key="2">
    <source>
        <dbReference type="Proteomes" id="UP000605361"/>
    </source>
</evidence>
<dbReference type="InterPro" id="IPR036188">
    <property type="entry name" value="FAD/NAD-bd_sf"/>
</dbReference>
<protein>
    <submittedName>
        <fullName evidence="1">Uncharacterized protein</fullName>
    </submittedName>
</protein>
<name>A0A931A5F3_9ACTN</name>
<dbReference type="Gene3D" id="3.50.50.60">
    <property type="entry name" value="FAD/NAD(P)-binding domain"/>
    <property type="match status" value="1"/>
</dbReference>
<keyword evidence="2" id="KW-1185">Reference proteome</keyword>
<proteinExistence type="predicted"/>
<accession>A0A931A5F3</accession>
<comment type="caution">
    <text evidence="1">The sequence shown here is derived from an EMBL/GenBank/DDBJ whole genome shotgun (WGS) entry which is preliminary data.</text>
</comment>
<dbReference type="RefSeq" id="WP_195894458.1">
    <property type="nucleotide sequence ID" value="NZ_JADOGI010000014.1"/>
</dbReference>
<gene>
    <name evidence="1" type="ORF">ITP53_06910</name>
</gene>
<reference evidence="1" key="1">
    <citation type="submission" date="2020-11" db="EMBL/GenBank/DDBJ databases">
        <title>Whole-genome analyses of Nonomuraea sp. K274.</title>
        <authorList>
            <person name="Veyisoglu A."/>
        </authorList>
    </citation>
    <scope>NUCLEOTIDE SEQUENCE</scope>
    <source>
        <strain evidence="1">K274</strain>
    </source>
</reference>
<evidence type="ECO:0000313" key="1">
    <source>
        <dbReference type="EMBL" id="MBF8185473.1"/>
    </source>
</evidence>
<organism evidence="1 2">
    <name type="scientific">Nonomuraea cypriaca</name>
    <dbReference type="NCBI Taxonomy" id="1187855"/>
    <lineage>
        <taxon>Bacteria</taxon>
        <taxon>Bacillati</taxon>
        <taxon>Actinomycetota</taxon>
        <taxon>Actinomycetes</taxon>
        <taxon>Streptosporangiales</taxon>
        <taxon>Streptosporangiaceae</taxon>
        <taxon>Nonomuraea</taxon>
    </lineage>
</organism>